<feature type="region of interest" description="Disordered" evidence="1">
    <location>
        <begin position="432"/>
        <end position="546"/>
    </location>
</feature>
<dbReference type="InterPro" id="IPR014710">
    <property type="entry name" value="RmlC-like_jellyroll"/>
</dbReference>
<gene>
    <name evidence="3" type="ORF">PBRA_008693</name>
</gene>
<evidence type="ECO:0000256" key="1">
    <source>
        <dbReference type="SAM" id="MobiDB-lite"/>
    </source>
</evidence>
<dbReference type="InterPro" id="IPR018490">
    <property type="entry name" value="cNMP-bd_dom_sf"/>
</dbReference>
<evidence type="ECO:0000313" key="4">
    <source>
        <dbReference type="Proteomes" id="UP000039324"/>
    </source>
</evidence>
<dbReference type="PANTHER" id="PTHR23011">
    <property type="entry name" value="CYCLIC NUCLEOTIDE-BINDING DOMAIN CONTAINING PROTEIN"/>
    <property type="match status" value="1"/>
</dbReference>
<dbReference type="STRING" id="37360.A0A0G4J3C4"/>
<accession>A0A0G4J3C4</accession>
<dbReference type="SUPFAM" id="SSF51206">
    <property type="entry name" value="cAMP-binding domain-like"/>
    <property type="match status" value="2"/>
</dbReference>
<dbReference type="Gene3D" id="2.60.120.10">
    <property type="entry name" value="Jelly Rolls"/>
    <property type="match status" value="2"/>
</dbReference>
<evidence type="ECO:0000259" key="2">
    <source>
        <dbReference type="PROSITE" id="PS50042"/>
    </source>
</evidence>
<dbReference type="AlphaFoldDB" id="A0A0G4J3C4"/>
<feature type="compositionally biased region" description="Polar residues" evidence="1">
    <location>
        <begin position="535"/>
        <end position="546"/>
    </location>
</feature>
<dbReference type="PANTHER" id="PTHR23011:SF28">
    <property type="entry name" value="CYCLIC NUCLEOTIDE-BINDING DOMAIN CONTAINING PROTEIN"/>
    <property type="match status" value="1"/>
</dbReference>
<protein>
    <recommendedName>
        <fullName evidence="2">Cyclic nucleotide-binding domain-containing protein</fullName>
    </recommendedName>
</protein>
<feature type="domain" description="Cyclic nucleotide-binding" evidence="2">
    <location>
        <begin position="118"/>
        <end position="228"/>
    </location>
</feature>
<evidence type="ECO:0000313" key="3">
    <source>
        <dbReference type="EMBL" id="CEP01751.1"/>
    </source>
</evidence>
<name>A0A0G4J3C4_PLABS</name>
<sequence>MSGTPAQRRLRRIAQAALGRCRQNVIVNRLSETRSTQKEKALIERSLEKFSNQASLRFSGFEDETIKGSTPSKVVSRLELSPNDQKRTRTILARNGPARSLPDALHIVAILRKLHVPVLSDLTDPQLTWLATCVTGLHVDPGTDVFRYDDVGTLFYVVCSGSLGVFVPVAPGVDPSQDANLTQVGVLSSGRGFGERSLLDGDPRKATVRALQPSLLICMDRTQFLWMMRTLFDRQVSEKLAFFTSMPMCRRWSRRDLLRFALPFERSQLRRGAIVARQDEVCKQVMVVADGYLVVQRRVEYKSTGVRMLVQICSIGRGCIVEVNEVLKGLPIRNSVVSPLQANVDVYSVALGDLLSALRASPRTMEALLTHAEVSGELSESNFESAATGTIKRNLKFAGLAVAATIKERKHIAESQMQQVPPLSLAQLERRHRGELEQSPRPAVKTPRGRTGYSKELRHPKTVRLPALMSSSRGKRDGKLCCNVTSADDRRQNTGDSDATLPKPLQFEDIQYDKWLKSQNNDAGATRPEDAPAASATSESGYDTEE</sequence>
<dbReference type="Pfam" id="PF00027">
    <property type="entry name" value="cNMP_binding"/>
    <property type="match status" value="1"/>
</dbReference>
<dbReference type="Proteomes" id="UP000039324">
    <property type="component" value="Unassembled WGS sequence"/>
</dbReference>
<dbReference type="CDD" id="cd00038">
    <property type="entry name" value="CAP_ED"/>
    <property type="match status" value="1"/>
</dbReference>
<dbReference type="SMART" id="SM00100">
    <property type="entry name" value="cNMP"/>
    <property type="match status" value="1"/>
</dbReference>
<dbReference type="PROSITE" id="PS50042">
    <property type="entry name" value="CNMP_BINDING_3"/>
    <property type="match status" value="1"/>
</dbReference>
<dbReference type="EMBL" id="CDSF01000117">
    <property type="protein sequence ID" value="CEP01751.1"/>
    <property type="molecule type" value="Genomic_DNA"/>
</dbReference>
<reference evidence="3 4" key="1">
    <citation type="submission" date="2015-02" db="EMBL/GenBank/DDBJ databases">
        <authorList>
            <person name="Chooi Y.-H."/>
        </authorList>
    </citation>
    <scope>NUCLEOTIDE SEQUENCE [LARGE SCALE GENOMIC DNA]</scope>
    <source>
        <strain evidence="3">E3</strain>
    </source>
</reference>
<organism evidence="3 4">
    <name type="scientific">Plasmodiophora brassicae</name>
    <name type="common">Clubroot disease agent</name>
    <dbReference type="NCBI Taxonomy" id="37360"/>
    <lineage>
        <taxon>Eukaryota</taxon>
        <taxon>Sar</taxon>
        <taxon>Rhizaria</taxon>
        <taxon>Endomyxa</taxon>
        <taxon>Phytomyxea</taxon>
        <taxon>Plasmodiophorida</taxon>
        <taxon>Plasmodiophoridae</taxon>
        <taxon>Plasmodiophora</taxon>
    </lineage>
</organism>
<proteinExistence type="predicted"/>
<dbReference type="OrthoDB" id="417078at2759"/>
<dbReference type="InterPro" id="IPR000595">
    <property type="entry name" value="cNMP-bd_dom"/>
</dbReference>
<keyword evidence="4" id="KW-1185">Reference proteome</keyword>